<dbReference type="Proteomes" id="UP000515442">
    <property type="component" value="Chromosome"/>
</dbReference>
<sequence length="249" mass="28526">MANMRLNANLRTVSFSKTVSVLEELELSSGKCVRRYRAVNVHLGTVDVNSDFSLIKELTEADAKNAKLWVQEQQRLVQYAYMENMRRGFLGGSPVIKRSKGDDEQYSDCYGFIPGRKVGEFIGVIIDAIPMVEECSVEKDEYEREYEKVERFRKNGCLSEILDMLLYALKRSNEKVPFSEKEKCDLYCAERVLFYFCTEGMDMKQSKLESASRNKAKDKYKNLPRAKEGVKKSPAREGSASFGSAIHRQ</sequence>
<name>A0A6S5CGB2_AERVE</name>
<feature type="region of interest" description="Disordered" evidence="1">
    <location>
        <begin position="206"/>
        <end position="249"/>
    </location>
</feature>
<dbReference type="AlphaFoldDB" id="A0A6S5CGB2"/>
<dbReference type="RefSeq" id="WP_141116463.1">
    <property type="nucleotide sequence ID" value="NZ_AP022038.1"/>
</dbReference>
<gene>
    <name evidence="2" type="ORF">WP3W19E03_30200</name>
</gene>
<evidence type="ECO:0000256" key="1">
    <source>
        <dbReference type="SAM" id="MobiDB-lite"/>
    </source>
</evidence>
<proteinExistence type="predicted"/>
<feature type="compositionally biased region" description="Basic and acidic residues" evidence="1">
    <location>
        <begin position="206"/>
        <end position="235"/>
    </location>
</feature>
<protein>
    <submittedName>
        <fullName evidence="2">Uncharacterized protein</fullName>
    </submittedName>
</protein>
<reference evidence="2 3" key="1">
    <citation type="submission" date="2019-12" db="EMBL/GenBank/DDBJ databases">
        <title>complete genome sequences of Aeromonas veronii str. WP3-W19-ESBL-03 isolated from wastewater treatment plant effluent.</title>
        <authorList>
            <person name="Sekizuka T."/>
            <person name="Itokawa K."/>
            <person name="Yatsu K."/>
            <person name="Inamine Y."/>
            <person name="Kuroda M."/>
        </authorList>
    </citation>
    <scope>NUCLEOTIDE SEQUENCE [LARGE SCALE GENOMIC DNA]</scope>
    <source>
        <strain evidence="2 3">WP3-W19-ESBL-03</strain>
    </source>
</reference>
<accession>A0A6S5CGB2</accession>
<organism evidence="2 3">
    <name type="scientific">Aeromonas veronii</name>
    <dbReference type="NCBI Taxonomy" id="654"/>
    <lineage>
        <taxon>Bacteria</taxon>
        <taxon>Pseudomonadati</taxon>
        <taxon>Pseudomonadota</taxon>
        <taxon>Gammaproteobacteria</taxon>
        <taxon>Aeromonadales</taxon>
        <taxon>Aeromonadaceae</taxon>
        <taxon>Aeromonas</taxon>
    </lineage>
</organism>
<evidence type="ECO:0000313" key="3">
    <source>
        <dbReference type="Proteomes" id="UP000515442"/>
    </source>
</evidence>
<evidence type="ECO:0000313" key="2">
    <source>
        <dbReference type="EMBL" id="BBR40495.1"/>
    </source>
</evidence>
<dbReference type="EMBL" id="AP022038">
    <property type="protein sequence ID" value="BBR40495.1"/>
    <property type="molecule type" value="Genomic_DNA"/>
</dbReference>